<keyword evidence="4" id="KW-1185">Reference proteome</keyword>
<evidence type="ECO:0000313" key="3">
    <source>
        <dbReference type="EMBL" id="MBW4755457.1"/>
    </source>
</evidence>
<dbReference type="NCBIfam" id="NF041497">
    <property type="entry name" value="MobV"/>
    <property type="match status" value="1"/>
</dbReference>
<evidence type="ECO:0000256" key="2">
    <source>
        <dbReference type="SAM" id="MobiDB-lite"/>
    </source>
</evidence>
<dbReference type="EMBL" id="JAHXCP010000023">
    <property type="protein sequence ID" value="MBW4755457.1"/>
    <property type="molecule type" value="Genomic_DNA"/>
</dbReference>
<proteinExistence type="predicted"/>
<dbReference type="Pfam" id="PF01076">
    <property type="entry name" value="Mob_Pre"/>
    <property type="match status" value="1"/>
</dbReference>
<comment type="caution">
    <text evidence="3">The sequence shown here is derived from an EMBL/GenBank/DDBJ whole genome shotgun (WGS) entry which is preliminary data.</text>
</comment>
<protein>
    <submittedName>
        <fullName evidence="3">Plasmid recombination protein</fullName>
    </submittedName>
</protein>
<feature type="region of interest" description="Disordered" evidence="2">
    <location>
        <begin position="1"/>
        <end position="20"/>
    </location>
</feature>
<dbReference type="RefSeq" id="WP_219433916.1">
    <property type="nucleotide sequence ID" value="NZ_JAHXCP010000023.1"/>
</dbReference>
<gene>
    <name evidence="3" type="ORF">KZO77_10545</name>
</gene>
<dbReference type="Proteomes" id="UP000812077">
    <property type="component" value="Unassembled WGS sequence"/>
</dbReference>
<sequence length="509" mass="57992">MAKQVCDLAPGKGMSVSQSDEHLRKARTAVKNKSWSGNYDPTREHLNFEIGKGGIVKEIDKSKSIPTRIRESLKARGISDPNIGLDKARYRTVANFILGGSRGQMHRLAFGNQTVILEPGSDNSGITRKKDIEDWAIDMYKFMSKKYGEDNIAAFIVHLDEKNPHVHCTVLPVTEKNKISWKKVIAGADKFEYRERMLRLHDELAIVNKKYQLERGEDIARTKAKHRTLEEYHQWEQKELKIKVENQQKTIKEQQEHITKVSSEIKRAETKLKGLTTMITNLETIHAEKQLELDKLQARLVAGGGDYYGIMDKIQKLQNELQNIEAKLEDKKVKLEQAKTEVGSLVMQKEENEKINIDLLDKKDKLVQEVQNATQSLQDIEVGNMESLALDHFRQSRSSQIKKAEEYEAGLNENERKIIDNYNTAVFGSSIVDDMAAKTNEVVAVATALYFGYIDQAIKFATDHGGGGGGSVPSDWGRKKDEEDWAWRRRSFGMALHLMKPSKKRNIKR</sequence>
<accession>A0ABS6Y7I2</accession>
<name>A0ABS6Y7I2_9BACT</name>
<evidence type="ECO:0000313" key="4">
    <source>
        <dbReference type="Proteomes" id="UP000812077"/>
    </source>
</evidence>
<keyword evidence="1" id="KW-0175">Coiled coil</keyword>
<evidence type="ECO:0000256" key="1">
    <source>
        <dbReference type="SAM" id="Coils"/>
    </source>
</evidence>
<reference evidence="3 4" key="1">
    <citation type="submission" date="2021-07" db="EMBL/GenBank/DDBJ databases">
        <title>Genomic diversity and antimicrobial resistance of Prevotella spp. isolated from chronic lung disease airways.</title>
        <authorList>
            <person name="Webb K.A."/>
            <person name="Olagoke O.S."/>
            <person name="Baird T."/>
            <person name="Neill J."/>
            <person name="Pham A."/>
            <person name="Wells T.J."/>
            <person name="Ramsay K.A."/>
            <person name="Bell S.C."/>
            <person name="Sarovich D.S."/>
            <person name="Price E.P."/>
        </authorList>
    </citation>
    <scope>NUCLEOTIDE SEQUENCE [LARGE SCALE GENOMIC DNA]</scope>
    <source>
        <strain evidence="3 4">SCHI0027.S.6</strain>
    </source>
</reference>
<organism evidence="3 4">
    <name type="scientific">Prevotella melaninogenica</name>
    <dbReference type="NCBI Taxonomy" id="28132"/>
    <lineage>
        <taxon>Bacteria</taxon>
        <taxon>Pseudomonadati</taxon>
        <taxon>Bacteroidota</taxon>
        <taxon>Bacteroidia</taxon>
        <taxon>Bacteroidales</taxon>
        <taxon>Prevotellaceae</taxon>
        <taxon>Prevotella</taxon>
    </lineage>
</organism>
<dbReference type="InterPro" id="IPR001668">
    <property type="entry name" value="Mob_Pre"/>
</dbReference>
<feature type="coiled-coil region" evidence="1">
    <location>
        <begin position="237"/>
        <end position="341"/>
    </location>
</feature>
<dbReference type="CDD" id="cd17242">
    <property type="entry name" value="MobM_relaxase"/>
    <property type="match status" value="1"/>
</dbReference>